<dbReference type="InterPro" id="IPR050249">
    <property type="entry name" value="Pseudomonas-type_ThrB"/>
</dbReference>
<evidence type="ECO:0000313" key="11">
    <source>
        <dbReference type="Proteomes" id="UP000758022"/>
    </source>
</evidence>
<accession>A0AB35FFI8</accession>
<proteinExistence type="predicted"/>
<dbReference type="InterPro" id="IPR002575">
    <property type="entry name" value="Aminoglycoside_PTrfase"/>
</dbReference>
<evidence type="ECO:0000256" key="1">
    <source>
        <dbReference type="ARBA" id="ARBA00004496"/>
    </source>
</evidence>
<organism evidence="10 11">
    <name type="scientific">Rhizobium laguerreae</name>
    <dbReference type="NCBI Taxonomy" id="1076926"/>
    <lineage>
        <taxon>Bacteria</taxon>
        <taxon>Pseudomonadati</taxon>
        <taxon>Pseudomonadota</taxon>
        <taxon>Alphaproteobacteria</taxon>
        <taxon>Hyphomicrobiales</taxon>
        <taxon>Rhizobiaceae</taxon>
        <taxon>Rhizobium/Agrobacterium group</taxon>
        <taxon>Rhizobium</taxon>
    </lineage>
</organism>
<protein>
    <recommendedName>
        <fullName evidence="8">Hydroxylysine kinase</fullName>
        <ecNumber evidence="7">2.7.1.81</ecNumber>
    </recommendedName>
</protein>
<evidence type="ECO:0000313" key="10">
    <source>
        <dbReference type="EMBL" id="MBY3064748.1"/>
    </source>
</evidence>
<evidence type="ECO:0000256" key="6">
    <source>
        <dbReference type="ARBA" id="ARBA00037368"/>
    </source>
</evidence>
<dbReference type="AlphaFoldDB" id="A0AB35FFI8"/>
<dbReference type="Gene3D" id="3.90.1200.10">
    <property type="match status" value="1"/>
</dbReference>
<dbReference type="InterPro" id="IPR011009">
    <property type="entry name" value="Kinase-like_dom_sf"/>
</dbReference>
<feature type="domain" description="Aminoglycoside phosphotransferase" evidence="9">
    <location>
        <begin position="48"/>
        <end position="276"/>
    </location>
</feature>
<dbReference type="GO" id="GO:0005737">
    <property type="term" value="C:cytoplasm"/>
    <property type="evidence" value="ECO:0007669"/>
    <property type="project" value="UniProtKB-SubCell"/>
</dbReference>
<keyword evidence="3" id="KW-0808">Transferase</keyword>
<dbReference type="EC" id="2.7.1.81" evidence="7"/>
<comment type="catalytic activity">
    <reaction evidence="5">
        <text>(5R)-5-hydroxy-L-lysine + GTP = (5R)-5-phosphooxy-L-lysine + GDP + H(+)</text>
        <dbReference type="Rhea" id="RHEA:19049"/>
        <dbReference type="ChEBI" id="CHEBI:15378"/>
        <dbReference type="ChEBI" id="CHEBI:37565"/>
        <dbReference type="ChEBI" id="CHEBI:57882"/>
        <dbReference type="ChEBI" id="CHEBI:58189"/>
        <dbReference type="ChEBI" id="CHEBI:58357"/>
        <dbReference type="EC" id="2.7.1.81"/>
    </reaction>
</comment>
<dbReference type="RefSeq" id="WP_221979333.1">
    <property type="nucleotide sequence ID" value="NZ_JAAXQQ010000004.1"/>
</dbReference>
<evidence type="ECO:0000256" key="4">
    <source>
        <dbReference type="ARBA" id="ARBA00022777"/>
    </source>
</evidence>
<comment type="function">
    <text evidence="6">Catalyzes the GTP-dependent phosphorylation of 5-hydroxy-L-lysine.</text>
</comment>
<comment type="subcellular location">
    <subcellularLocation>
        <location evidence="1">Cytoplasm</location>
    </subcellularLocation>
</comment>
<evidence type="ECO:0000256" key="2">
    <source>
        <dbReference type="ARBA" id="ARBA00022490"/>
    </source>
</evidence>
<dbReference type="Pfam" id="PF01636">
    <property type="entry name" value="APH"/>
    <property type="match status" value="1"/>
</dbReference>
<evidence type="ECO:0000259" key="9">
    <source>
        <dbReference type="Pfam" id="PF01636"/>
    </source>
</evidence>
<name>A0AB35FFI8_9HYPH</name>
<evidence type="ECO:0000256" key="5">
    <source>
        <dbReference type="ARBA" id="ARBA00036820"/>
    </source>
</evidence>
<evidence type="ECO:0000256" key="3">
    <source>
        <dbReference type="ARBA" id="ARBA00022679"/>
    </source>
</evidence>
<evidence type="ECO:0000256" key="8">
    <source>
        <dbReference type="ARBA" id="ARBA00040505"/>
    </source>
</evidence>
<dbReference type="PANTHER" id="PTHR21064:SF1">
    <property type="entry name" value="HYDROXYLYSINE KINASE"/>
    <property type="match status" value="1"/>
</dbReference>
<dbReference type="EMBL" id="JAAXQQ010000004">
    <property type="protein sequence ID" value="MBY3064748.1"/>
    <property type="molecule type" value="Genomic_DNA"/>
</dbReference>
<dbReference type="Proteomes" id="UP000758022">
    <property type="component" value="Unassembled WGS sequence"/>
</dbReference>
<keyword evidence="2" id="KW-0963">Cytoplasm</keyword>
<gene>
    <name evidence="10" type="ORF">HFO74_15105</name>
</gene>
<evidence type="ECO:0000256" key="7">
    <source>
        <dbReference type="ARBA" id="ARBA00038873"/>
    </source>
</evidence>
<dbReference type="SUPFAM" id="SSF56112">
    <property type="entry name" value="Protein kinase-like (PK-like)"/>
    <property type="match status" value="1"/>
</dbReference>
<dbReference type="PANTHER" id="PTHR21064">
    <property type="entry name" value="AMINOGLYCOSIDE PHOSPHOTRANSFERASE DOMAIN-CONTAINING PROTEIN-RELATED"/>
    <property type="match status" value="1"/>
</dbReference>
<sequence length="352" mass="38275">MSSAPKIQSADQDAFSGKVETTPLDTVALISAEYFGISGRAATLSSERDETFLVHGDDGRQYVLKIANQAERMDVLAFQMQGLQHLALKNLPVPLPFVVPANDGATLLSLALGGEQRIVRMLTFLDGVQLHRAERSPRQMQSLGTTLALLGVGLADFRPAVPKQDLLWDICNAECLRALVPHVEASRQGMVQAALDGFERLAAGEMSNLPRQVIHNDFNPHNILVSAGDAACVTGLIDFGDMVEAPLINDVAVALSYQIGAANGLADTISMLRAYHAVRPLDPLELACLPVLLRTRLAMTIIITEWRAGLYPENRDYILRNHPIALAGLLRLADHPDADLGAFFRQNLGEFK</sequence>
<comment type="caution">
    <text evidence="10">The sequence shown here is derived from an EMBL/GenBank/DDBJ whole genome shotgun (WGS) entry which is preliminary data.</text>
</comment>
<keyword evidence="4" id="KW-0418">Kinase</keyword>
<reference evidence="10" key="1">
    <citation type="submission" date="2020-04" db="EMBL/GenBank/DDBJ databases">
        <title>Global-level population genomics supports evidence of horizontal gene transfer on evolution of Rhizobia in Lentils.</title>
        <authorList>
            <person name="Gai Y."/>
            <person name="Cook D."/>
            <person name="Riely B."/>
        </authorList>
    </citation>
    <scope>NUCLEOTIDE SEQUENCE</scope>
    <source>
        <strain evidence="10">TLR9</strain>
    </source>
</reference>
<dbReference type="GO" id="GO:0047992">
    <property type="term" value="F:hydroxylysine kinase activity"/>
    <property type="evidence" value="ECO:0007669"/>
    <property type="project" value="UniProtKB-EC"/>
</dbReference>